<proteinExistence type="predicted"/>
<protein>
    <submittedName>
        <fullName evidence="1">Uncharacterized protein</fullName>
    </submittedName>
</protein>
<name>A0ACB9NYF2_9MYRT</name>
<comment type="caution">
    <text evidence="1">The sequence shown here is derived from an EMBL/GenBank/DDBJ whole genome shotgun (WGS) entry which is preliminary data.</text>
</comment>
<dbReference type="Proteomes" id="UP001057402">
    <property type="component" value="Chromosome 7"/>
</dbReference>
<evidence type="ECO:0000313" key="2">
    <source>
        <dbReference type="Proteomes" id="UP001057402"/>
    </source>
</evidence>
<gene>
    <name evidence="1" type="ORF">MLD38_025895</name>
</gene>
<dbReference type="EMBL" id="CM042886">
    <property type="protein sequence ID" value="KAI4341136.1"/>
    <property type="molecule type" value="Genomic_DNA"/>
</dbReference>
<evidence type="ECO:0000313" key="1">
    <source>
        <dbReference type="EMBL" id="KAI4341136.1"/>
    </source>
</evidence>
<organism evidence="1 2">
    <name type="scientific">Melastoma candidum</name>
    <dbReference type="NCBI Taxonomy" id="119954"/>
    <lineage>
        <taxon>Eukaryota</taxon>
        <taxon>Viridiplantae</taxon>
        <taxon>Streptophyta</taxon>
        <taxon>Embryophyta</taxon>
        <taxon>Tracheophyta</taxon>
        <taxon>Spermatophyta</taxon>
        <taxon>Magnoliopsida</taxon>
        <taxon>eudicotyledons</taxon>
        <taxon>Gunneridae</taxon>
        <taxon>Pentapetalae</taxon>
        <taxon>rosids</taxon>
        <taxon>malvids</taxon>
        <taxon>Myrtales</taxon>
        <taxon>Melastomataceae</taxon>
        <taxon>Melastomatoideae</taxon>
        <taxon>Melastomateae</taxon>
        <taxon>Melastoma</taxon>
    </lineage>
</organism>
<accession>A0ACB9NYF2</accession>
<keyword evidence="2" id="KW-1185">Reference proteome</keyword>
<reference evidence="2" key="1">
    <citation type="journal article" date="2023" name="Front. Plant Sci.">
        <title>Chromosomal-level genome assembly of Melastoma candidum provides insights into trichome evolution.</title>
        <authorList>
            <person name="Zhong Y."/>
            <person name="Wu W."/>
            <person name="Sun C."/>
            <person name="Zou P."/>
            <person name="Liu Y."/>
            <person name="Dai S."/>
            <person name="Zhou R."/>
        </authorList>
    </citation>
    <scope>NUCLEOTIDE SEQUENCE [LARGE SCALE GENOMIC DNA]</scope>
</reference>
<sequence>MGKEQQIVFGAPDVKGRRSRQWADMLLLVDHELFVGFPSRRIDILVSSKPRAHKGPIPSSRSILPKILHSFIPWGRFDDSSYTGIRADVWSFVSKRRMEMVNGDNIITPQRVSNMTGCCYDMELEVPKSSYYVLPNIVLRSTSSMVLYSPLA</sequence>